<reference evidence="1" key="1">
    <citation type="submission" date="2016-10" db="EMBL/GenBank/DDBJ databases">
        <authorList>
            <person name="de Groot N.N."/>
        </authorList>
    </citation>
    <scope>NUCLEOTIDE SEQUENCE</scope>
</reference>
<gene>
    <name evidence="1" type="ORF">MNB_SV-4-806</name>
</gene>
<name>A0A1W1E7R3_9ZZZZ</name>
<accession>A0A1W1E7R3</accession>
<sequence>MVKRTALLLAVLAGLAGCQQKQEDQAAHDAKVAQQAREALLKELKAKEEAKRKQETFSKIGIQTTGDGKIIIDTNRTKHYFESIAATWKQKADKLAADLQKGMIDEKEMGIEVNDTRVSVDLNKTQSFLEKWTQKMEQFVKEMDETAKMLEKDINASIKIK</sequence>
<dbReference type="AlphaFoldDB" id="A0A1W1E7R3"/>
<proteinExistence type="predicted"/>
<protein>
    <recommendedName>
        <fullName evidence="2">Lipoprotein</fullName>
    </recommendedName>
</protein>
<evidence type="ECO:0000313" key="1">
    <source>
        <dbReference type="EMBL" id="SFV89960.1"/>
    </source>
</evidence>
<organism evidence="1">
    <name type="scientific">hydrothermal vent metagenome</name>
    <dbReference type="NCBI Taxonomy" id="652676"/>
    <lineage>
        <taxon>unclassified sequences</taxon>
        <taxon>metagenomes</taxon>
        <taxon>ecological metagenomes</taxon>
    </lineage>
</organism>
<dbReference type="EMBL" id="FPIB01000006">
    <property type="protein sequence ID" value="SFV89960.1"/>
    <property type="molecule type" value="Genomic_DNA"/>
</dbReference>
<dbReference type="PROSITE" id="PS51257">
    <property type="entry name" value="PROKAR_LIPOPROTEIN"/>
    <property type="match status" value="1"/>
</dbReference>
<evidence type="ECO:0008006" key="2">
    <source>
        <dbReference type="Google" id="ProtNLM"/>
    </source>
</evidence>